<evidence type="ECO:0000313" key="3">
    <source>
        <dbReference type="Proteomes" id="UP001227230"/>
    </source>
</evidence>
<protein>
    <recommendedName>
        <fullName evidence="1">Protein kinase domain-containing protein</fullName>
    </recommendedName>
</protein>
<proteinExistence type="predicted"/>
<dbReference type="Pfam" id="PF07714">
    <property type="entry name" value="PK_Tyr_Ser-Thr"/>
    <property type="match status" value="1"/>
</dbReference>
<dbReference type="InterPro" id="IPR000719">
    <property type="entry name" value="Prot_kinase_dom"/>
</dbReference>
<dbReference type="Proteomes" id="UP001227230">
    <property type="component" value="Chromosome 10"/>
</dbReference>
<dbReference type="PROSITE" id="PS50011">
    <property type="entry name" value="PROTEIN_KINASE_DOM"/>
    <property type="match status" value="1"/>
</dbReference>
<gene>
    <name evidence="2" type="ORF">VitviT2T_014938</name>
</gene>
<reference evidence="2 3" key="1">
    <citation type="journal article" date="2023" name="Hortic Res">
        <title>The complete reference genome for grapevine (Vitis vinifera L.) genetics and breeding.</title>
        <authorList>
            <person name="Shi X."/>
            <person name="Cao S."/>
            <person name="Wang X."/>
            <person name="Huang S."/>
            <person name="Wang Y."/>
            <person name="Liu Z."/>
            <person name="Liu W."/>
            <person name="Leng X."/>
            <person name="Peng Y."/>
            <person name="Wang N."/>
            <person name="Wang Y."/>
            <person name="Ma Z."/>
            <person name="Xu X."/>
            <person name="Zhang F."/>
            <person name="Xue H."/>
            <person name="Zhong H."/>
            <person name="Wang Y."/>
            <person name="Zhang K."/>
            <person name="Velt A."/>
            <person name="Avia K."/>
            <person name="Holtgrawe D."/>
            <person name="Grimplet J."/>
            <person name="Matus J.T."/>
            <person name="Ware D."/>
            <person name="Wu X."/>
            <person name="Wang H."/>
            <person name="Liu C."/>
            <person name="Fang Y."/>
            <person name="Rustenholz C."/>
            <person name="Cheng Z."/>
            <person name="Xiao H."/>
            <person name="Zhou Y."/>
        </authorList>
    </citation>
    <scope>NUCLEOTIDE SEQUENCE [LARGE SCALE GENOMIC DNA]</scope>
    <source>
        <strain evidence="3">cv. Pinot noir / PN40024</strain>
        <tissue evidence="2">Leaf</tissue>
    </source>
</reference>
<dbReference type="InterPro" id="IPR011009">
    <property type="entry name" value="Kinase-like_dom_sf"/>
</dbReference>
<dbReference type="SUPFAM" id="SSF56112">
    <property type="entry name" value="Protein kinase-like (PK-like)"/>
    <property type="match status" value="1"/>
</dbReference>
<evidence type="ECO:0000259" key="1">
    <source>
        <dbReference type="PROSITE" id="PS50011"/>
    </source>
</evidence>
<feature type="domain" description="Protein kinase" evidence="1">
    <location>
        <begin position="1"/>
        <end position="173"/>
    </location>
</feature>
<dbReference type="EMBL" id="CP126657">
    <property type="protein sequence ID" value="WJZ96233.1"/>
    <property type="molecule type" value="Genomic_DNA"/>
</dbReference>
<keyword evidence="3" id="KW-1185">Reference proteome</keyword>
<dbReference type="PANTHER" id="PTHR27006">
    <property type="entry name" value="PROMASTIGOTE SURFACE ANTIGEN PROTEIN PSA"/>
    <property type="match status" value="1"/>
</dbReference>
<dbReference type="PANTHER" id="PTHR27006:SF619">
    <property type="entry name" value="CYSTEINE-RICH RECEPTOR-LIKE PROTEIN KINASE 15"/>
    <property type="match status" value="1"/>
</dbReference>
<evidence type="ECO:0000313" key="2">
    <source>
        <dbReference type="EMBL" id="WJZ96233.1"/>
    </source>
</evidence>
<dbReference type="InterPro" id="IPR021820">
    <property type="entry name" value="S-locus_recpt_kinase_C"/>
</dbReference>
<dbReference type="InterPro" id="IPR001245">
    <property type="entry name" value="Ser-Thr/Tyr_kinase_cat_dom"/>
</dbReference>
<accession>A0ABY9CNJ4</accession>
<dbReference type="Pfam" id="PF11883">
    <property type="entry name" value="DUF3403"/>
    <property type="match status" value="1"/>
</dbReference>
<sequence length="205" mass="23524">MARISGGNQDQANTIRVVGTYGYMSPEYAMQGRFSERSDVFSFGVLLLEIISGRRNTSFHHDEQSWCLLGYVSFFSFWYHYLSYIKLHHFVSNLNLCCVNFFQAWKLWNEHNIEALIDGSISEACFQEEILRCIHVGLLCVQEFVRDRPSISTVVSMLCSEIAHLPPPKQPAFTERQIARDTESSEHNQNNCSVDRASITTVQGR</sequence>
<name>A0ABY9CNJ4_VITVI</name>
<organism evidence="2 3">
    <name type="scientific">Vitis vinifera</name>
    <name type="common">Grape</name>
    <dbReference type="NCBI Taxonomy" id="29760"/>
    <lineage>
        <taxon>Eukaryota</taxon>
        <taxon>Viridiplantae</taxon>
        <taxon>Streptophyta</taxon>
        <taxon>Embryophyta</taxon>
        <taxon>Tracheophyta</taxon>
        <taxon>Spermatophyta</taxon>
        <taxon>Magnoliopsida</taxon>
        <taxon>eudicotyledons</taxon>
        <taxon>Gunneridae</taxon>
        <taxon>Pentapetalae</taxon>
        <taxon>rosids</taxon>
        <taxon>Vitales</taxon>
        <taxon>Vitaceae</taxon>
        <taxon>Viteae</taxon>
        <taxon>Vitis</taxon>
    </lineage>
</organism>
<dbReference type="Gene3D" id="1.10.510.10">
    <property type="entry name" value="Transferase(Phosphotransferase) domain 1"/>
    <property type="match status" value="1"/>
</dbReference>